<reference evidence="1 2" key="2">
    <citation type="submission" date="2013-09" db="EMBL/GenBank/DDBJ databases">
        <title>Whole genome comparison of six Crocosphaera watsonii strains with differing phenotypes.</title>
        <authorList>
            <person name="Bench S.R."/>
            <person name="Heller P."/>
            <person name="Frank I."/>
            <person name="Arciniega M."/>
            <person name="Shilova I.N."/>
            <person name="Zehr J.P."/>
        </authorList>
    </citation>
    <scope>NUCLEOTIDE SEQUENCE [LARGE SCALE GENOMIC DNA]</scope>
    <source>
        <strain evidence="1 2">WH 8502</strain>
    </source>
</reference>
<evidence type="ECO:0000313" key="2">
    <source>
        <dbReference type="Proteomes" id="UP000018348"/>
    </source>
</evidence>
<dbReference type="EMBL" id="CAQK01000582">
    <property type="protein sequence ID" value="CCQ52110.1"/>
    <property type="molecule type" value="Genomic_DNA"/>
</dbReference>
<accession>T2IIT1</accession>
<evidence type="ECO:0000313" key="1">
    <source>
        <dbReference type="EMBL" id="CCQ52110.1"/>
    </source>
</evidence>
<dbReference type="Proteomes" id="UP000018348">
    <property type="component" value="Unassembled WGS sequence"/>
</dbReference>
<gene>
    <name evidence="1" type="ORF">CWATWH8502_3255</name>
</gene>
<sequence length="46" mass="5339">MELSQFGELDDKCFIRLDYLGCYYCIRRGLIILSPMLLSPILIIIS</sequence>
<proteinExistence type="predicted"/>
<organism evidence="1 2">
    <name type="scientific">Crocosphaera watsonii WH 8502</name>
    <dbReference type="NCBI Taxonomy" id="423474"/>
    <lineage>
        <taxon>Bacteria</taxon>
        <taxon>Bacillati</taxon>
        <taxon>Cyanobacteriota</taxon>
        <taxon>Cyanophyceae</taxon>
        <taxon>Oscillatoriophycideae</taxon>
        <taxon>Chroococcales</taxon>
        <taxon>Aphanothecaceae</taxon>
        <taxon>Crocosphaera</taxon>
    </lineage>
</organism>
<protein>
    <submittedName>
        <fullName evidence="1">Uncharacterized protein</fullName>
    </submittedName>
</protein>
<dbReference type="AlphaFoldDB" id="T2IIT1"/>
<comment type="caution">
    <text evidence="1">The sequence shown here is derived from an EMBL/GenBank/DDBJ whole genome shotgun (WGS) entry which is preliminary data.</text>
</comment>
<name>T2IIT1_CROWT</name>
<reference evidence="1 2" key="1">
    <citation type="submission" date="2013-01" db="EMBL/GenBank/DDBJ databases">
        <authorList>
            <person name="Bench S."/>
        </authorList>
    </citation>
    <scope>NUCLEOTIDE SEQUENCE [LARGE SCALE GENOMIC DNA]</scope>
    <source>
        <strain evidence="1 2">WH 8502</strain>
    </source>
</reference>